<dbReference type="PANTHER" id="PTHR23235:SF120">
    <property type="entry name" value="KRUPPEL-LIKE FACTOR 15"/>
    <property type="match status" value="1"/>
</dbReference>
<evidence type="ECO:0000313" key="8">
    <source>
        <dbReference type="Proteomes" id="UP000050525"/>
    </source>
</evidence>
<dbReference type="PROSITE" id="PS00028">
    <property type="entry name" value="ZINC_FINGER_C2H2_1"/>
    <property type="match status" value="1"/>
</dbReference>
<evidence type="ECO:0000256" key="2">
    <source>
        <dbReference type="ARBA" id="ARBA00022737"/>
    </source>
</evidence>
<dbReference type="PANTHER" id="PTHR23235">
    <property type="entry name" value="KRUEPPEL-LIKE TRANSCRIPTION FACTOR"/>
    <property type="match status" value="1"/>
</dbReference>
<keyword evidence="2" id="KW-0677">Repeat</keyword>
<dbReference type="GO" id="GO:0000978">
    <property type="term" value="F:RNA polymerase II cis-regulatory region sequence-specific DNA binding"/>
    <property type="evidence" value="ECO:0007669"/>
    <property type="project" value="TreeGrafter"/>
</dbReference>
<evidence type="ECO:0000256" key="5">
    <source>
        <dbReference type="PROSITE-ProRule" id="PRU00042"/>
    </source>
</evidence>
<evidence type="ECO:0000313" key="7">
    <source>
        <dbReference type="EMBL" id="KYO30374.1"/>
    </source>
</evidence>
<comment type="caution">
    <text evidence="7">The sequence shown here is derived from an EMBL/GenBank/DDBJ whole genome shotgun (WGS) entry which is preliminary data.</text>
</comment>
<dbReference type="Proteomes" id="UP000050525">
    <property type="component" value="Unassembled WGS sequence"/>
</dbReference>
<proteinExistence type="predicted"/>
<dbReference type="InterPro" id="IPR013087">
    <property type="entry name" value="Znf_C2H2_type"/>
</dbReference>
<evidence type="ECO:0000256" key="3">
    <source>
        <dbReference type="ARBA" id="ARBA00022771"/>
    </source>
</evidence>
<dbReference type="AlphaFoldDB" id="A0A151N0S3"/>
<dbReference type="SUPFAM" id="SSF57667">
    <property type="entry name" value="beta-beta-alpha zinc fingers"/>
    <property type="match status" value="1"/>
</dbReference>
<keyword evidence="8" id="KW-1185">Reference proteome</keyword>
<keyword evidence="3 5" id="KW-0863">Zinc-finger</keyword>
<organism evidence="7 8">
    <name type="scientific">Alligator mississippiensis</name>
    <name type="common">American alligator</name>
    <dbReference type="NCBI Taxonomy" id="8496"/>
    <lineage>
        <taxon>Eukaryota</taxon>
        <taxon>Metazoa</taxon>
        <taxon>Chordata</taxon>
        <taxon>Craniata</taxon>
        <taxon>Vertebrata</taxon>
        <taxon>Euteleostomi</taxon>
        <taxon>Archelosauria</taxon>
        <taxon>Archosauria</taxon>
        <taxon>Crocodylia</taxon>
        <taxon>Alligatoridae</taxon>
        <taxon>Alligatorinae</taxon>
        <taxon>Alligator</taxon>
    </lineage>
</organism>
<evidence type="ECO:0000256" key="1">
    <source>
        <dbReference type="ARBA" id="ARBA00022723"/>
    </source>
</evidence>
<dbReference type="InterPro" id="IPR036236">
    <property type="entry name" value="Znf_C2H2_sf"/>
</dbReference>
<protein>
    <submittedName>
        <fullName evidence="7">Zinc finger protein 526 isoform B</fullName>
    </submittedName>
</protein>
<sequence>MHLAEHRRTHTGERPHRCPLCPKAFKTLSNLRSHRRTHATVPTPPAPVTAPPTQTIMCTEFGEAIAIIETAEPLPLAETIEIYQAAFEGNLQLDALQVNAFV</sequence>
<accession>A0A151N0S3</accession>
<keyword evidence="4" id="KW-0862">Zinc</keyword>
<dbReference type="Gene3D" id="3.30.160.60">
    <property type="entry name" value="Classic Zinc Finger"/>
    <property type="match status" value="1"/>
</dbReference>
<dbReference type="FunFam" id="3.30.160.60:FF:002343">
    <property type="entry name" value="Zinc finger protein 33A"/>
    <property type="match status" value="1"/>
</dbReference>
<feature type="domain" description="C2H2-type" evidence="6">
    <location>
        <begin position="16"/>
        <end position="39"/>
    </location>
</feature>
<feature type="domain" description="C2H2-type" evidence="6">
    <location>
        <begin position="1"/>
        <end position="15"/>
    </location>
</feature>
<dbReference type="GO" id="GO:0000981">
    <property type="term" value="F:DNA-binding transcription factor activity, RNA polymerase II-specific"/>
    <property type="evidence" value="ECO:0007669"/>
    <property type="project" value="TreeGrafter"/>
</dbReference>
<dbReference type="SMART" id="SM00355">
    <property type="entry name" value="ZnF_C2H2"/>
    <property type="match status" value="1"/>
</dbReference>
<dbReference type="GO" id="GO:0008270">
    <property type="term" value="F:zinc ion binding"/>
    <property type="evidence" value="ECO:0007669"/>
    <property type="project" value="UniProtKB-KW"/>
</dbReference>
<gene>
    <name evidence="7" type="primary">ZNF526</name>
    <name evidence="7" type="ORF">Y1Q_0010268</name>
</gene>
<reference evidence="7 8" key="1">
    <citation type="journal article" date="2012" name="Genome Biol.">
        <title>Sequencing three crocodilian genomes to illuminate the evolution of archosaurs and amniotes.</title>
        <authorList>
            <person name="St John J.A."/>
            <person name="Braun E.L."/>
            <person name="Isberg S.R."/>
            <person name="Miles L.G."/>
            <person name="Chong A.Y."/>
            <person name="Gongora J."/>
            <person name="Dalzell P."/>
            <person name="Moran C."/>
            <person name="Bed'hom B."/>
            <person name="Abzhanov A."/>
            <person name="Burgess S.C."/>
            <person name="Cooksey A.M."/>
            <person name="Castoe T.A."/>
            <person name="Crawford N.G."/>
            <person name="Densmore L.D."/>
            <person name="Drew J.C."/>
            <person name="Edwards S.V."/>
            <person name="Faircloth B.C."/>
            <person name="Fujita M.K."/>
            <person name="Greenwold M.J."/>
            <person name="Hoffmann F.G."/>
            <person name="Howard J.M."/>
            <person name="Iguchi T."/>
            <person name="Janes D.E."/>
            <person name="Khan S.Y."/>
            <person name="Kohno S."/>
            <person name="de Koning A.J."/>
            <person name="Lance S.L."/>
            <person name="McCarthy F.M."/>
            <person name="McCormack J.E."/>
            <person name="Merchant M.E."/>
            <person name="Peterson D.G."/>
            <person name="Pollock D.D."/>
            <person name="Pourmand N."/>
            <person name="Raney B.J."/>
            <person name="Roessler K.A."/>
            <person name="Sanford J.R."/>
            <person name="Sawyer R.H."/>
            <person name="Schmidt C.J."/>
            <person name="Triplett E.W."/>
            <person name="Tuberville T.D."/>
            <person name="Venegas-Anaya M."/>
            <person name="Howard J.T."/>
            <person name="Jarvis E.D."/>
            <person name="Guillette L.J.Jr."/>
            <person name="Glenn T.C."/>
            <person name="Green R.E."/>
            <person name="Ray D.A."/>
        </authorList>
    </citation>
    <scope>NUCLEOTIDE SEQUENCE [LARGE SCALE GENOMIC DNA]</scope>
    <source>
        <strain evidence="7">KSC_2009_1</strain>
    </source>
</reference>
<evidence type="ECO:0000256" key="4">
    <source>
        <dbReference type="ARBA" id="ARBA00022833"/>
    </source>
</evidence>
<keyword evidence="1" id="KW-0479">Metal-binding</keyword>
<name>A0A151N0S3_ALLMI</name>
<evidence type="ECO:0000259" key="6">
    <source>
        <dbReference type="PROSITE" id="PS50157"/>
    </source>
</evidence>
<dbReference type="EMBL" id="AKHW03004229">
    <property type="protein sequence ID" value="KYO30374.1"/>
    <property type="molecule type" value="Genomic_DNA"/>
</dbReference>
<dbReference type="Pfam" id="PF00096">
    <property type="entry name" value="zf-C2H2"/>
    <property type="match status" value="1"/>
</dbReference>
<dbReference type="PROSITE" id="PS50157">
    <property type="entry name" value="ZINC_FINGER_C2H2_2"/>
    <property type="match status" value="2"/>
</dbReference>